<protein>
    <submittedName>
        <fullName evidence="2">Uncharacterized protein</fullName>
    </submittedName>
</protein>
<keyword evidence="3" id="KW-1185">Reference proteome</keyword>
<feature type="chain" id="PRO_5035188241" evidence="1">
    <location>
        <begin position="18"/>
        <end position="116"/>
    </location>
</feature>
<dbReference type="EMBL" id="CAJVCH010537809">
    <property type="protein sequence ID" value="CAG7825889.1"/>
    <property type="molecule type" value="Genomic_DNA"/>
</dbReference>
<feature type="non-terminal residue" evidence="2">
    <location>
        <position position="116"/>
    </location>
</feature>
<organism evidence="2 3">
    <name type="scientific">Allacma fusca</name>
    <dbReference type="NCBI Taxonomy" id="39272"/>
    <lineage>
        <taxon>Eukaryota</taxon>
        <taxon>Metazoa</taxon>
        <taxon>Ecdysozoa</taxon>
        <taxon>Arthropoda</taxon>
        <taxon>Hexapoda</taxon>
        <taxon>Collembola</taxon>
        <taxon>Symphypleona</taxon>
        <taxon>Sminthuridae</taxon>
        <taxon>Allacma</taxon>
    </lineage>
</organism>
<dbReference type="AlphaFoldDB" id="A0A8J2LMD6"/>
<comment type="caution">
    <text evidence="2">The sequence shown here is derived from an EMBL/GenBank/DDBJ whole genome shotgun (WGS) entry which is preliminary data.</text>
</comment>
<sequence length="116" mass="13562">MVRFDPIFTMVLGYCLSSCVAVGRLDYLDQCIPDFEEDYHIKKDPEFRGHKFLCMTERNLECNLLQNTSHPDRGNDSATNEPTWLCGCEPNSTYIEFGKARYWRKIIEEVQLSELD</sequence>
<reference evidence="2" key="1">
    <citation type="submission" date="2021-06" db="EMBL/GenBank/DDBJ databases">
        <authorList>
            <person name="Hodson N. C."/>
            <person name="Mongue J. A."/>
            <person name="Jaron S. K."/>
        </authorList>
    </citation>
    <scope>NUCLEOTIDE SEQUENCE</scope>
</reference>
<name>A0A8J2LMD6_9HEXA</name>
<evidence type="ECO:0000256" key="1">
    <source>
        <dbReference type="SAM" id="SignalP"/>
    </source>
</evidence>
<evidence type="ECO:0000313" key="3">
    <source>
        <dbReference type="Proteomes" id="UP000708208"/>
    </source>
</evidence>
<accession>A0A8J2LMD6</accession>
<evidence type="ECO:0000313" key="2">
    <source>
        <dbReference type="EMBL" id="CAG7825889.1"/>
    </source>
</evidence>
<proteinExistence type="predicted"/>
<dbReference type="Proteomes" id="UP000708208">
    <property type="component" value="Unassembled WGS sequence"/>
</dbReference>
<gene>
    <name evidence="2" type="ORF">AFUS01_LOCUS35971</name>
</gene>
<feature type="signal peptide" evidence="1">
    <location>
        <begin position="1"/>
        <end position="17"/>
    </location>
</feature>
<keyword evidence="1" id="KW-0732">Signal</keyword>